<dbReference type="InterPro" id="IPR001315">
    <property type="entry name" value="CARD"/>
</dbReference>
<feature type="compositionally biased region" description="Polar residues" evidence="1">
    <location>
        <begin position="1752"/>
        <end position="1777"/>
    </location>
</feature>
<feature type="compositionally biased region" description="Low complexity" evidence="1">
    <location>
        <begin position="968"/>
        <end position="988"/>
    </location>
</feature>
<feature type="region of interest" description="Disordered" evidence="1">
    <location>
        <begin position="758"/>
        <end position="777"/>
    </location>
</feature>
<dbReference type="InterPro" id="IPR037939">
    <property type="entry name" value="CRADD"/>
</dbReference>
<feature type="compositionally biased region" description="Basic and acidic residues" evidence="1">
    <location>
        <begin position="1258"/>
        <end position="1271"/>
    </location>
</feature>
<feature type="region of interest" description="Disordered" evidence="1">
    <location>
        <begin position="1364"/>
        <end position="1412"/>
    </location>
</feature>
<feature type="compositionally biased region" description="Basic and acidic residues" evidence="1">
    <location>
        <begin position="1680"/>
        <end position="1690"/>
    </location>
</feature>
<feature type="region of interest" description="Disordered" evidence="1">
    <location>
        <begin position="897"/>
        <end position="1049"/>
    </location>
</feature>
<dbReference type="Proteomes" id="UP000735302">
    <property type="component" value="Unassembled WGS sequence"/>
</dbReference>
<feature type="compositionally biased region" description="Polar residues" evidence="1">
    <location>
        <begin position="905"/>
        <end position="917"/>
    </location>
</feature>
<dbReference type="EMBL" id="BLXT01003952">
    <property type="protein sequence ID" value="GFO08421.1"/>
    <property type="molecule type" value="Genomic_DNA"/>
</dbReference>
<feature type="region of interest" description="Disordered" evidence="1">
    <location>
        <begin position="1062"/>
        <end position="1291"/>
    </location>
</feature>
<gene>
    <name evidence="3" type="ORF">PoB_003492600</name>
</gene>
<dbReference type="PROSITE" id="PS50209">
    <property type="entry name" value="CARD"/>
    <property type="match status" value="1"/>
</dbReference>
<feature type="compositionally biased region" description="Polar residues" evidence="1">
    <location>
        <begin position="1216"/>
        <end position="1225"/>
    </location>
</feature>
<accession>A0AAV4AJF8</accession>
<dbReference type="PANTHER" id="PTHR15034:SF5">
    <property type="entry name" value="DEATH DOMAIN-CONTAINING PROTEIN CRADD"/>
    <property type="match status" value="1"/>
</dbReference>
<feature type="compositionally biased region" description="Low complexity" evidence="1">
    <location>
        <begin position="1104"/>
        <end position="1116"/>
    </location>
</feature>
<dbReference type="Gene3D" id="1.10.533.10">
    <property type="entry name" value="Death Domain, Fas"/>
    <property type="match status" value="1"/>
</dbReference>
<feature type="compositionally biased region" description="Basic and acidic residues" evidence="1">
    <location>
        <begin position="264"/>
        <end position="273"/>
    </location>
</feature>
<dbReference type="SUPFAM" id="SSF47986">
    <property type="entry name" value="DEATH domain"/>
    <property type="match status" value="1"/>
</dbReference>
<evidence type="ECO:0000313" key="3">
    <source>
        <dbReference type="EMBL" id="GFO08421.1"/>
    </source>
</evidence>
<feature type="compositionally biased region" description="Basic and acidic residues" evidence="1">
    <location>
        <begin position="73"/>
        <end position="83"/>
    </location>
</feature>
<feature type="compositionally biased region" description="Basic and acidic residues" evidence="1">
    <location>
        <begin position="953"/>
        <end position="967"/>
    </location>
</feature>
<feature type="region of interest" description="Disordered" evidence="1">
    <location>
        <begin position="1658"/>
        <end position="1795"/>
    </location>
</feature>
<protein>
    <recommendedName>
        <fullName evidence="2">CARD domain-containing protein</fullName>
    </recommendedName>
</protein>
<feature type="compositionally biased region" description="Basic and acidic residues" evidence="1">
    <location>
        <begin position="223"/>
        <end position="233"/>
    </location>
</feature>
<feature type="compositionally biased region" description="Low complexity" evidence="1">
    <location>
        <begin position="115"/>
        <end position="126"/>
    </location>
</feature>
<feature type="compositionally biased region" description="Polar residues" evidence="1">
    <location>
        <begin position="764"/>
        <end position="777"/>
    </location>
</feature>
<proteinExistence type="predicted"/>
<feature type="compositionally biased region" description="Basic residues" evidence="1">
    <location>
        <begin position="163"/>
        <end position="172"/>
    </location>
</feature>
<feature type="compositionally biased region" description="Basic residues" evidence="1">
    <location>
        <begin position="1691"/>
        <end position="1708"/>
    </location>
</feature>
<feature type="compositionally biased region" description="Polar residues" evidence="1">
    <location>
        <begin position="1373"/>
        <end position="1382"/>
    </location>
</feature>
<dbReference type="PANTHER" id="PTHR15034">
    <property type="entry name" value="DEATH DOMAIN-CONTAINING PROTEIN CRADD"/>
    <property type="match status" value="1"/>
</dbReference>
<dbReference type="GO" id="GO:0042981">
    <property type="term" value="P:regulation of apoptotic process"/>
    <property type="evidence" value="ECO:0007669"/>
    <property type="project" value="InterPro"/>
</dbReference>
<dbReference type="CDD" id="cd01671">
    <property type="entry name" value="CARD"/>
    <property type="match status" value="1"/>
</dbReference>
<feature type="compositionally biased region" description="Basic and acidic residues" evidence="1">
    <location>
        <begin position="1161"/>
        <end position="1176"/>
    </location>
</feature>
<feature type="compositionally biased region" description="Polar residues" evidence="1">
    <location>
        <begin position="715"/>
        <end position="728"/>
    </location>
</feature>
<feature type="compositionally biased region" description="Basic and acidic residues" evidence="1">
    <location>
        <begin position="1730"/>
        <end position="1749"/>
    </location>
</feature>
<dbReference type="InterPro" id="IPR011029">
    <property type="entry name" value="DEATH-like_dom_sf"/>
</dbReference>
<organism evidence="3 4">
    <name type="scientific">Plakobranchus ocellatus</name>
    <dbReference type="NCBI Taxonomy" id="259542"/>
    <lineage>
        <taxon>Eukaryota</taxon>
        <taxon>Metazoa</taxon>
        <taxon>Spiralia</taxon>
        <taxon>Lophotrochozoa</taxon>
        <taxon>Mollusca</taxon>
        <taxon>Gastropoda</taxon>
        <taxon>Heterobranchia</taxon>
        <taxon>Euthyneura</taxon>
        <taxon>Panpulmonata</taxon>
        <taxon>Sacoglossa</taxon>
        <taxon>Placobranchoidea</taxon>
        <taxon>Plakobranchidae</taxon>
        <taxon>Plakobranchus</taxon>
    </lineage>
</organism>
<feature type="region of interest" description="Disordered" evidence="1">
    <location>
        <begin position="694"/>
        <end position="749"/>
    </location>
</feature>
<reference evidence="3 4" key="1">
    <citation type="journal article" date="2021" name="Elife">
        <title>Chloroplast acquisition without the gene transfer in kleptoplastic sea slugs, Plakobranchus ocellatus.</title>
        <authorList>
            <person name="Maeda T."/>
            <person name="Takahashi S."/>
            <person name="Yoshida T."/>
            <person name="Shimamura S."/>
            <person name="Takaki Y."/>
            <person name="Nagai Y."/>
            <person name="Toyoda A."/>
            <person name="Suzuki Y."/>
            <person name="Arimoto A."/>
            <person name="Ishii H."/>
            <person name="Satoh N."/>
            <person name="Nishiyama T."/>
            <person name="Hasebe M."/>
            <person name="Maruyama T."/>
            <person name="Minagawa J."/>
            <person name="Obokata J."/>
            <person name="Shigenobu S."/>
        </authorList>
    </citation>
    <scope>NUCLEOTIDE SEQUENCE [LARGE SCALE GENOMIC DNA]</scope>
</reference>
<feature type="compositionally biased region" description="Polar residues" evidence="1">
    <location>
        <begin position="1390"/>
        <end position="1402"/>
    </location>
</feature>
<dbReference type="Pfam" id="PF00619">
    <property type="entry name" value="CARD"/>
    <property type="match status" value="1"/>
</dbReference>
<comment type="caution">
    <text evidence="3">The sequence shown here is derived from an EMBL/GenBank/DDBJ whole genome shotgun (WGS) entry which is preliminary data.</text>
</comment>
<evidence type="ECO:0000313" key="4">
    <source>
        <dbReference type="Proteomes" id="UP000735302"/>
    </source>
</evidence>
<feature type="domain" description="CARD" evidence="2">
    <location>
        <begin position="1497"/>
        <end position="1574"/>
    </location>
</feature>
<feature type="region of interest" description="Disordered" evidence="1">
    <location>
        <begin position="1921"/>
        <end position="1951"/>
    </location>
</feature>
<feature type="region of interest" description="Disordered" evidence="1">
    <location>
        <begin position="413"/>
        <end position="439"/>
    </location>
</feature>
<dbReference type="GO" id="GO:0070513">
    <property type="term" value="F:death domain binding"/>
    <property type="evidence" value="ECO:0007669"/>
    <property type="project" value="InterPro"/>
</dbReference>
<feature type="compositionally biased region" description="Low complexity" evidence="1">
    <location>
        <begin position="1937"/>
        <end position="1947"/>
    </location>
</feature>
<feature type="region of interest" description="Disordered" evidence="1">
    <location>
        <begin position="1"/>
        <end position="334"/>
    </location>
</feature>
<feature type="region of interest" description="Disordered" evidence="1">
    <location>
        <begin position="609"/>
        <end position="658"/>
    </location>
</feature>
<feature type="compositionally biased region" description="Polar residues" evidence="1">
    <location>
        <begin position="1236"/>
        <end position="1250"/>
    </location>
</feature>
<keyword evidence="4" id="KW-1185">Reference proteome</keyword>
<dbReference type="SMART" id="SM00114">
    <property type="entry name" value="CARD"/>
    <property type="match status" value="1"/>
</dbReference>
<sequence>MEADVALRGGAGEAWSMPPSGQTAQVETAPGRGKKSKAKGRGLPQPVASPSTQHRSRRKQPQQQGAQQLRASRSMDDELDVTRDQYLTGKGEGIVIGDSAMKARGKSESASSSRDQLLTDVQDVLLPGSAARRGSAPGQQSPQLAMPGASRLEKWTPKEQKKSSSRNRRRRAAAAAKKQEMGEVGEQQGGEGMAQSPASPEGAAPALYLETQQGYGSRLQEPSLKKPETRRPSMDSLGSRGGRKHSQQSDDGFFSYEPDYGLDPEEHRVKLEDEQIQGSGGRLKDQSQATSKLPRSGHGTTGWFGYQGNSADSRRRDKGAMGRMVPKPSAACNVGPYTYGSDNVPLEPDLSVAVSCDKDTFVTPEEQHEIAAFSDYQRNVHHESLQGQRLADPHYGVSQSWSSQASADHVFMGDQPQGSNMFPLSSSSAPTPPPALAHRDNSGSVVILEVKDRPGLYYKASERTVSDSPSSVPRDELVMNPAALNPSALHFHQTVVSPHTMIPAHTMTMPHPLVPPHSMLPHHPTQLGSIQQMGFPHHTHGLAQHSLAPTLNPPTQLTYSPQMNQSPLMSSQPQMFTPDKTIPLDLSFSPRNNSPAHIGSLMHSMSHLEQGQPMYPPAPAHCPSPQSRPGVSSPYLHKTSPGFQSKLPGLRRPNLSSLERSVVDDTPLDLSVKKGAASSTKVCSESSDFDIKKGDVDERVPKPLSPVTPPLDLRTSFTVSKSAPVSSQRYEKDSWSPSPPSSTITEQPVSVQVQYVQARDRPSASDNKGGLSSLQVHPSHVTQSEPCTYPVNHQHQDASQIHVTVTNPASMPDATSRPEPAGIDVLVASSSSGKGAPVTAETTAIATTASTSTANQPQVETETAGFLNKSEFLQQRAGIKHDDIVVGPRRPISSLVAPPAAKLNETATTSQPYNTFPPSHARPGIVQPEEESKANSSAAQQGPDCSGVLSEESEQKMSNPEELKSDQVQESQASSSSHSERSASGGSQTIPRRIPRRVQPENSPQISRKKAAGSRLPKPLHGPSPERKASLDSEFSLLPEHVGEDDKLDVSMKQPLLADIDVRKEAKPSGRYTIESVDSDMKKNSKPKKSLEGVEPVIEDSVSPATVTPVGAAPAPKSKQTKATARSALPQAVSATTPPTKRKDVASKLHMLSNIPVPMSHDPRPKPDMLRKKQSVEEEEEDGASDQTPLLRPAARDLGVENGHATGDFSNLDGVCSSSVNSQAPPSEPYFAKNVSGESTTSSLAASPTNGVPFDPKQIAKREENMLKRISEQSAEETPPSRASVIPEESTEMGIAEAESCQNGHNGKDGSVVKQPELASSGHVANDTANKPRLHRSEEQLGGQGSAKLSVFEPGCETATTMVDPRSHVAASVPSSPGTHSPTLKKASHPSASSANAILDTSSEIEKSPPIVKKKSNLPRIGILRRGSDRTAEICRRGSEHRGIMSGIPLSSRRHDPSVEDLKRATSISELCQSVASLLNIDNEKAAAMITGDLSTRQDLVEGLDADAIIDYLCHHGVLDTSALPDIDSKTSPSERNCALLQQVEGRGTTAVALFVNALRQSGQLHLASSLDTEQRIRPSASGGYFGKGRHKGEVTVRIEVEFLKILAPRELRPDKVVDASLLNDQLDGVVVKDDDEDEDMVKPRCWCFCLSSRRSKVKERKKKQQQTMSPPPASSTDNSVERNASEGRQGRTKKQPKKPKEKNKGKKSSSASAKQDHQYQSAKYSMVEPSRDQMDGNIQDLDHSDGRVRLQPQQQQHESASSANKNFSSTRTTSSINGKNGGGGKTSVPPHRDKSRLDPIIMEYDPHLELVKLRAGQDELASPTRQQMPPQHHIPGTADAAVGMLVEQWRSSGPHFQRKATQLCARLVQAARDDLVRYFEQDRGTLVLDVVQDGSAVLVINICMMAAQVRCLKKDVVEAEDGDKGDSNGVKGGLTSSSSNKNNYKSVMNDKEEEEEESFLDKLQSILFSHVDIRDFDIRGIKLHLALDTQQVDAALSELS</sequence>
<dbReference type="GO" id="GO:0002020">
    <property type="term" value="F:protease binding"/>
    <property type="evidence" value="ECO:0007669"/>
    <property type="project" value="InterPro"/>
</dbReference>
<name>A0AAV4AJF8_9GAST</name>
<feature type="compositionally biased region" description="Basic and acidic residues" evidence="1">
    <location>
        <begin position="151"/>
        <end position="162"/>
    </location>
</feature>
<evidence type="ECO:0000259" key="2">
    <source>
        <dbReference type="PROSITE" id="PS50209"/>
    </source>
</evidence>
<evidence type="ECO:0000256" key="1">
    <source>
        <dbReference type="SAM" id="MobiDB-lite"/>
    </source>
</evidence>